<dbReference type="KEGG" id="ccu:Ccur_10760"/>
<name>C7MPC7_CRYCD</name>
<dbReference type="Pfam" id="PF02661">
    <property type="entry name" value="Fic"/>
    <property type="match status" value="1"/>
</dbReference>
<evidence type="ECO:0000256" key="2">
    <source>
        <dbReference type="PIRSR" id="PIRSR640198-2"/>
    </source>
</evidence>
<dbReference type="RefSeq" id="WP_012803452.1">
    <property type="nucleotide sequence ID" value="NC_013170.1"/>
</dbReference>
<dbReference type="InterPro" id="IPR003812">
    <property type="entry name" value="Fido"/>
</dbReference>
<dbReference type="InterPro" id="IPR036597">
    <property type="entry name" value="Fido-like_dom_sf"/>
</dbReference>
<evidence type="ECO:0000259" key="4">
    <source>
        <dbReference type="PROSITE" id="PS51459"/>
    </source>
</evidence>
<dbReference type="SUPFAM" id="SSF140931">
    <property type="entry name" value="Fic-like"/>
    <property type="match status" value="1"/>
</dbReference>
<dbReference type="AlphaFoldDB" id="C7MPC7"/>
<dbReference type="Proteomes" id="UP000000954">
    <property type="component" value="Chromosome"/>
</dbReference>
<dbReference type="PANTHER" id="PTHR13504:SF38">
    <property type="entry name" value="FIDO DOMAIN-CONTAINING PROTEIN"/>
    <property type="match status" value="1"/>
</dbReference>
<feature type="site" description="Important for autoinhibition of adenylyltransferase activity" evidence="3">
    <location>
        <position position="94"/>
    </location>
</feature>
<feature type="binding site" evidence="2">
    <location>
        <begin position="261"/>
        <end position="262"/>
    </location>
    <ligand>
        <name>ATP</name>
        <dbReference type="ChEBI" id="CHEBI:30616"/>
    </ligand>
</feature>
<dbReference type="HOGENOM" id="CLU_040460_2_0_11"/>
<evidence type="ECO:0000313" key="5">
    <source>
        <dbReference type="EMBL" id="ACU94767.1"/>
    </source>
</evidence>
<dbReference type="OrthoDB" id="9813719at2"/>
<evidence type="ECO:0000256" key="1">
    <source>
        <dbReference type="PIRSR" id="PIRSR640198-1"/>
    </source>
</evidence>
<protein>
    <submittedName>
        <fullName evidence="5">Uncharacterized conserved protein</fullName>
    </submittedName>
</protein>
<dbReference type="STRING" id="469378.Ccur_10760"/>
<sequence length="303" mass="34804">MQDFVSVKQAADMWGISERSVRNYCAQGRVPGAFITGKTWNIPADAEKPSRMLSEKLKQRGFLQVLRDEKDAGMPGGIYHRLQIDLTYNSNHIEGSKLTHDQTRLIFETRTIGAQEGVVNVDDVIETVNHFNCIDYIIDTAGKQLTQAYIKRLHLMLKTGTKDATREWFAVGDYKQLPNEVGGVMTTEPEKVAESMADLLDWYEAQDQMGIGDILEFHWRFERIHPFQDGNGRIGRLIMLKECLKHNVVPFIITDDIKTFYYRGLAEYRREPGYLEGTALSAQDNFKKLLQQFRIPYEDSREG</sequence>
<gene>
    <name evidence="5" type="ordered locus">Ccur_10760</name>
</gene>
<feature type="domain" description="Fido" evidence="4">
    <location>
        <begin position="145"/>
        <end position="283"/>
    </location>
</feature>
<organism evidence="5 6">
    <name type="scientific">Cryptobacterium curtum (strain ATCC 700683 / DSM 15641 / CCUG 43107 / 12-3)</name>
    <dbReference type="NCBI Taxonomy" id="469378"/>
    <lineage>
        <taxon>Bacteria</taxon>
        <taxon>Bacillati</taxon>
        <taxon>Actinomycetota</taxon>
        <taxon>Coriobacteriia</taxon>
        <taxon>Eggerthellales</taxon>
        <taxon>Eggerthellaceae</taxon>
        <taxon>Cryptobacterium</taxon>
    </lineage>
</organism>
<reference evidence="5 6" key="1">
    <citation type="journal article" date="2009" name="Stand. Genomic Sci.">
        <title>Complete genome sequence of Cryptobacterium curtum type strain (12-3).</title>
        <authorList>
            <person name="Mavrommatis K."/>
            <person name="Pukall R."/>
            <person name="Rohde C."/>
            <person name="Chen F."/>
            <person name="Sims D."/>
            <person name="Brettin T."/>
            <person name="Kuske C."/>
            <person name="Detter J.C."/>
            <person name="Han C."/>
            <person name="Lapidus A."/>
            <person name="Copeland A."/>
            <person name="Glavina Del Rio T."/>
            <person name="Nolan M."/>
            <person name="Lucas S."/>
            <person name="Tice H."/>
            <person name="Cheng J.F."/>
            <person name="Bruce D."/>
            <person name="Goodwin L."/>
            <person name="Pitluck S."/>
            <person name="Ovchinnikova G."/>
            <person name="Pati A."/>
            <person name="Ivanova N."/>
            <person name="Chen A."/>
            <person name="Palaniappan K."/>
            <person name="Chain P."/>
            <person name="D'haeseleer P."/>
            <person name="Goker M."/>
            <person name="Bristow J."/>
            <person name="Eisen J.A."/>
            <person name="Markowitz V."/>
            <person name="Hugenholtz P."/>
            <person name="Rohde M."/>
            <person name="Klenk H.P."/>
            <person name="Kyrpides N.C."/>
        </authorList>
    </citation>
    <scope>NUCLEOTIDE SEQUENCE [LARGE SCALE GENOMIC DNA]</scope>
    <source>
        <strain evidence="6">ATCC 700683 / DSM 15641 / 12-3</strain>
    </source>
</reference>
<feature type="binding site" evidence="2">
    <location>
        <begin position="229"/>
        <end position="236"/>
    </location>
    <ligand>
        <name>ATP</name>
        <dbReference type="ChEBI" id="CHEBI:30616"/>
    </ligand>
</feature>
<dbReference type="PROSITE" id="PS51459">
    <property type="entry name" value="FIDO"/>
    <property type="match status" value="1"/>
</dbReference>
<dbReference type="PANTHER" id="PTHR13504">
    <property type="entry name" value="FIDO DOMAIN-CONTAINING PROTEIN DDB_G0283145"/>
    <property type="match status" value="1"/>
</dbReference>
<dbReference type="eggNOG" id="COG3177">
    <property type="taxonomic scope" value="Bacteria"/>
</dbReference>
<dbReference type="EMBL" id="CP001682">
    <property type="protein sequence ID" value="ACU94767.1"/>
    <property type="molecule type" value="Genomic_DNA"/>
</dbReference>
<keyword evidence="2" id="KW-0547">Nucleotide-binding</keyword>
<evidence type="ECO:0000256" key="3">
    <source>
        <dbReference type="PIRSR" id="PIRSR640198-3"/>
    </source>
</evidence>
<dbReference type="InterPro" id="IPR040198">
    <property type="entry name" value="Fido_containing"/>
</dbReference>
<keyword evidence="2" id="KW-0067">ATP-binding</keyword>
<proteinExistence type="predicted"/>
<evidence type="ECO:0000313" key="6">
    <source>
        <dbReference type="Proteomes" id="UP000000954"/>
    </source>
</evidence>
<accession>C7MPC7</accession>
<dbReference type="Gene3D" id="1.10.3290.10">
    <property type="entry name" value="Fido-like domain"/>
    <property type="match status" value="1"/>
</dbReference>
<feature type="active site" evidence="1">
    <location>
        <position position="225"/>
    </location>
</feature>
<dbReference type="GO" id="GO:0005524">
    <property type="term" value="F:ATP binding"/>
    <property type="evidence" value="ECO:0007669"/>
    <property type="project" value="UniProtKB-KW"/>
</dbReference>
<keyword evidence="6" id="KW-1185">Reference proteome</keyword>